<proteinExistence type="predicted"/>
<protein>
    <submittedName>
        <fullName evidence="4">Candidate secreted effector</fullName>
    </submittedName>
</protein>
<keyword evidence="2" id="KW-0812">Transmembrane</keyword>
<keyword evidence="2" id="KW-0472">Membrane</keyword>
<name>A0A914MZ14_MELIC</name>
<organism evidence="3 4">
    <name type="scientific">Meloidogyne incognita</name>
    <name type="common">Southern root-knot nematode worm</name>
    <name type="synonym">Oxyuris incognita</name>
    <dbReference type="NCBI Taxonomy" id="6306"/>
    <lineage>
        <taxon>Eukaryota</taxon>
        <taxon>Metazoa</taxon>
        <taxon>Ecdysozoa</taxon>
        <taxon>Nematoda</taxon>
        <taxon>Chromadorea</taxon>
        <taxon>Rhabditida</taxon>
        <taxon>Tylenchina</taxon>
        <taxon>Tylenchomorpha</taxon>
        <taxon>Tylenchoidea</taxon>
        <taxon>Meloidogynidae</taxon>
        <taxon>Meloidogyninae</taxon>
        <taxon>Meloidogyne</taxon>
        <taxon>Meloidogyne incognita group</taxon>
    </lineage>
</organism>
<evidence type="ECO:0000256" key="1">
    <source>
        <dbReference type="SAM" id="MobiDB-lite"/>
    </source>
</evidence>
<keyword evidence="2" id="KW-1133">Transmembrane helix</keyword>
<evidence type="ECO:0000313" key="4">
    <source>
        <dbReference type="WBParaSite" id="Minc3s02797g31602"/>
    </source>
</evidence>
<reference evidence="4" key="1">
    <citation type="submission" date="2022-11" db="UniProtKB">
        <authorList>
            <consortium name="WormBaseParasite"/>
        </authorList>
    </citation>
    <scope>IDENTIFICATION</scope>
</reference>
<keyword evidence="3" id="KW-1185">Reference proteome</keyword>
<feature type="transmembrane region" description="Helical" evidence="2">
    <location>
        <begin position="6"/>
        <end position="24"/>
    </location>
</feature>
<sequence>MHQSIPLIFILYIFLLRFSNYNAIEDKRLEKSLTLSDWMENYPEQQETGNTGDSNTNVPMNDDNDKVVTEHLFINTAVSRF</sequence>
<feature type="region of interest" description="Disordered" evidence="1">
    <location>
        <begin position="43"/>
        <end position="62"/>
    </location>
</feature>
<accession>A0A914MZ14</accession>
<dbReference type="AlphaFoldDB" id="A0A914MZ14"/>
<dbReference type="Proteomes" id="UP000887563">
    <property type="component" value="Unplaced"/>
</dbReference>
<evidence type="ECO:0000256" key="2">
    <source>
        <dbReference type="SAM" id="Phobius"/>
    </source>
</evidence>
<feature type="compositionally biased region" description="Polar residues" evidence="1">
    <location>
        <begin position="43"/>
        <end position="59"/>
    </location>
</feature>
<evidence type="ECO:0000313" key="3">
    <source>
        <dbReference type="Proteomes" id="UP000887563"/>
    </source>
</evidence>
<dbReference type="WBParaSite" id="Minc3s02797g31602">
    <property type="protein sequence ID" value="Minc3s02797g31602"/>
    <property type="gene ID" value="Minc3s02797g31602"/>
</dbReference>